<evidence type="ECO:0000256" key="1">
    <source>
        <dbReference type="SAM" id="MobiDB-lite"/>
    </source>
</evidence>
<protein>
    <submittedName>
        <fullName evidence="2">Uncharacterized protein</fullName>
    </submittedName>
</protein>
<organism evidence="2 3">
    <name type="scientific">Haematococcus lacustris</name>
    <name type="common">Green alga</name>
    <name type="synonym">Haematococcus pluvialis</name>
    <dbReference type="NCBI Taxonomy" id="44745"/>
    <lineage>
        <taxon>Eukaryota</taxon>
        <taxon>Viridiplantae</taxon>
        <taxon>Chlorophyta</taxon>
        <taxon>core chlorophytes</taxon>
        <taxon>Chlorophyceae</taxon>
        <taxon>CS clade</taxon>
        <taxon>Chlamydomonadales</taxon>
        <taxon>Haematococcaceae</taxon>
        <taxon>Haematococcus</taxon>
    </lineage>
</organism>
<name>A0A6A0ALA5_HAELA</name>
<gene>
    <name evidence="2" type="ORF">HaLaN_33024</name>
</gene>
<keyword evidence="3" id="KW-1185">Reference proteome</keyword>
<dbReference type="EMBL" id="BLLF01009134">
    <property type="protein sequence ID" value="GFH33626.1"/>
    <property type="molecule type" value="Genomic_DNA"/>
</dbReference>
<proteinExistence type="predicted"/>
<feature type="non-terminal residue" evidence="2">
    <location>
        <position position="132"/>
    </location>
</feature>
<accession>A0A6A0ALA5</accession>
<evidence type="ECO:0000313" key="2">
    <source>
        <dbReference type="EMBL" id="GFH33626.1"/>
    </source>
</evidence>
<dbReference type="AlphaFoldDB" id="A0A6A0ALA5"/>
<feature type="compositionally biased region" description="Gly residues" evidence="1">
    <location>
        <begin position="98"/>
        <end position="116"/>
    </location>
</feature>
<feature type="region of interest" description="Disordered" evidence="1">
    <location>
        <begin position="1"/>
        <end position="123"/>
    </location>
</feature>
<evidence type="ECO:0000313" key="3">
    <source>
        <dbReference type="Proteomes" id="UP000485058"/>
    </source>
</evidence>
<dbReference type="Proteomes" id="UP000485058">
    <property type="component" value="Unassembled WGS sequence"/>
</dbReference>
<comment type="caution">
    <text evidence="2">The sequence shown here is derived from an EMBL/GenBank/DDBJ whole genome shotgun (WGS) entry which is preliminary data.</text>
</comment>
<feature type="compositionally biased region" description="Gly residues" evidence="1">
    <location>
        <begin position="66"/>
        <end position="82"/>
    </location>
</feature>
<sequence>CPRGPAAPAPGRSQPADRHQHRAAPAAAARRPPGPVSLSQPGPHLCPAGRVQRRLRLRRQPPAQPGGRGLQPGAAGGAGGGRHWLSAGDVSAAALGGAQRGAGGGWGCSGGPGGQGAAPHGRTQHLRLAVHI</sequence>
<feature type="non-terminal residue" evidence="2">
    <location>
        <position position="1"/>
    </location>
</feature>
<reference evidence="2 3" key="1">
    <citation type="submission" date="2020-02" db="EMBL/GenBank/DDBJ databases">
        <title>Draft genome sequence of Haematococcus lacustris strain NIES-144.</title>
        <authorList>
            <person name="Morimoto D."/>
            <person name="Nakagawa S."/>
            <person name="Yoshida T."/>
            <person name="Sawayama S."/>
        </authorList>
    </citation>
    <scope>NUCLEOTIDE SEQUENCE [LARGE SCALE GENOMIC DNA]</scope>
    <source>
        <strain evidence="2 3">NIES-144</strain>
    </source>
</reference>